<sequence>MSQEPQQYTFTNGIPIPVGGFKKERIALTLNGEKIGNAEISNSGLLTALVNSDAVAKLPIGNIESLSITVNIKE</sequence>
<evidence type="ECO:0000313" key="1">
    <source>
        <dbReference type="EMBL" id="ALY09030.1"/>
    </source>
</evidence>
<accession>A0A0U4IDZ4</accession>
<proteinExistence type="predicted"/>
<dbReference type="EMBL" id="KU160646">
    <property type="protein sequence ID" value="ALY09030.1"/>
    <property type="molecule type" value="Genomic_DNA"/>
</dbReference>
<evidence type="ECO:0000313" key="2">
    <source>
        <dbReference type="Proteomes" id="UP000226177"/>
    </source>
</evidence>
<dbReference type="RefSeq" id="YP_009603516.1">
    <property type="nucleotide sequence ID" value="NC_041952.1"/>
</dbReference>
<reference evidence="1 2" key="1">
    <citation type="submission" date="2015-11" db="EMBL/GenBank/DDBJ databases">
        <authorList>
            <person name="Schneider V.M."/>
            <person name="Bradley K.W."/>
            <person name="Asai D.J."/>
            <person name="Bowman C.A."/>
            <person name="Russell D.A."/>
            <person name="Pope W.H."/>
            <person name="Jacobs-Sera D."/>
            <person name="Hendrix R.W."/>
            <person name="Hatfull G.F."/>
        </authorList>
    </citation>
    <scope>NUCLEOTIDE SEQUENCE [LARGE SCALE GENOMIC DNA]</scope>
</reference>
<dbReference type="GeneID" id="40079397"/>
<name>A0A0U4IDZ4_9CAUD</name>
<keyword evidence="2" id="KW-1185">Reference proteome</keyword>
<dbReference type="KEGG" id="vg:40079397"/>
<protein>
    <submittedName>
        <fullName evidence="1">Uncharacterized protein</fullName>
    </submittedName>
</protein>
<gene>
    <name evidence="1" type="primary">55</name>
    <name evidence="1" type="ORF">GORDON_55</name>
</gene>
<dbReference type="Proteomes" id="UP000226177">
    <property type="component" value="Segment"/>
</dbReference>
<organism evidence="1 2">
    <name type="scientific">Arthrobacter phage Gordon</name>
    <dbReference type="NCBI Taxonomy" id="1772298"/>
    <lineage>
        <taxon>Viruses</taxon>
        <taxon>Duplodnaviria</taxon>
        <taxon>Heunggongvirae</taxon>
        <taxon>Uroviricota</taxon>
        <taxon>Caudoviricetes</taxon>
        <taxon>Gordonvirus</taxon>
        <taxon>Gordonvirus gordon</taxon>
    </lineage>
</organism>
<dbReference type="OrthoDB" id="34936at10239"/>